<gene>
    <name evidence="2" type="ORF">GXP67_09990</name>
</gene>
<dbReference type="PANTHER" id="PTHR37017">
    <property type="entry name" value="AB HYDROLASE-1 DOMAIN-CONTAINING PROTEIN-RELATED"/>
    <property type="match status" value="1"/>
</dbReference>
<proteinExistence type="predicted"/>
<dbReference type="SUPFAM" id="SSF53474">
    <property type="entry name" value="alpha/beta-Hydrolases"/>
    <property type="match status" value="1"/>
</dbReference>
<dbReference type="InterPro" id="IPR000073">
    <property type="entry name" value="AB_hydrolase_1"/>
</dbReference>
<dbReference type="EMBL" id="CP048222">
    <property type="protein sequence ID" value="QHT71961.1"/>
    <property type="molecule type" value="Genomic_DNA"/>
</dbReference>
<dbReference type="GO" id="GO:0016787">
    <property type="term" value="F:hydrolase activity"/>
    <property type="evidence" value="ECO:0007669"/>
    <property type="project" value="UniProtKB-KW"/>
</dbReference>
<evidence type="ECO:0000259" key="1">
    <source>
        <dbReference type="Pfam" id="PF12697"/>
    </source>
</evidence>
<keyword evidence="3" id="KW-1185">Reference proteome</keyword>
<evidence type="ECO:0000313" key="3">
    <source>
        <dbReference type="Proteomes" id="UP000480178"/>
    </source>
</evidence>
<dbReference type="AlphaFoldDB" id="A0A6C0GUQ9"/>
<feature type="domain" description="AB hydrolase-1" evidence="1">
    <location>
        <begin position="25"/>
        <end position="251"/>
    </location>
</feature>
<accession>A0A6C0GUQ9</accession>
<dbReference type="PANTHER" id="PTHR37017:SF11">
    <property type="entry name" value="ESTERASE_LIPASE_THIOESTERASE DOMAIN-CONTAINING PROTEIN"/>
    <property type="match status" value="1"/>
</dbReference>
<dbReference type="KEGG" id="rhoz:GXP67_09990"/>
<dbReference type="InterPro" id="IPR052897">
    <property type="entry name" value="Sec-Metab_Biosynth_Hydrolase"/>
</dbReference>
<dbReference type="Pfam" id="PF12697">
    <property type="entry name" value="Abhydrolase_6"/>
    <property type="match status" value="1"/>
</dbReference>
<organism evidence="2 3">
    <name type="scientific">Rhodocytophaga rosea</name>
    <dbReference type="NCBI Taxonomy" id="2704465"/>
    <lineage>
        <taxon>Bacteria</taxon>
        <taxon>Pseudomonadati</taxon>
        <taxon>Bacteroidota</taxon>
        <taxon>Cytophagia</taxon>
        <taxon>Cytophagales</taxon>
        <taxon>Rhodocytophagaceae</taxon>
        <taxon>Rhodocytophaga</taxon>
    </lineage>
</organism>
<protein>
    <submittedName>
        <fullName evidence="2">Alpha/beta fold hydrolase</fullName>
    </submittedName>
</protein>
<dbReference type="InterPro" id="IPR029058">
    <property type="entry name" value="AB_hydrolase_fold"/>
</dbReference>
<dbReference type="Gene3D" id="3.40.50.1820">
    <property type="entry name" value="alpha/beta hydrolase"/>
    <property type="match status" value="1"/>
</dbReference>
<evidence type="ECO:0000313" key="2">
    <source>
        <dbReference type="EMBL" id="QHT71961.1"/>
    </source>
</evidence>
<dbReference type="Proteomes" id="UP000480178">
    <property type="component" value="Chromosome"/>
</dbReference>
<reference evidence="2 3" key="1">
    <citation type="submission" date="2020-01" db="EMBL/GenBank/DDBJ databases">
        <authorList>
            <person name="Kim M.K."/>
        </authorList>
    </citation>
    <scope>NUCLEOTIDE SEQUENCE [LARGE SCALE GENOMIC DNA]</scope>
    <source>
        <strain evidence="2 3">172606-1</strain>
    </source>
</reference>
<keyword evidence="2" id="KW-0378">Hydrolase</keyword>
<sequence length="260" mass="27623">MLLTAAVLLIAGACSKDEPSPSTTFVLVHGAWQGPYVWQYVKEGLEKKGHKVLVVELPAHGNDNTSPANVSMDSYRDKVIEAIHSTNGKVVLVGHSLAGMVISATAEKIPSRINKLVYLAAFIPVSGQNLLELASADAQSQLGPSLVPSADGLTLDIKSENRVAIFCQDGSETNKKLLIDNFRVEPAIPFGTPVSLTDAAFGKVAKYYIYTTEDKAIGIDLQKQMASAAGISKVYSVTSGHSPFLSTPDALTGILLDIVK</sequence>
<name>A0A6C0GUQ9_9BACT</name>